<name>A0A0A7NP70_9CAUD</name>
<proteinExistence type="predicted"/>
<gene>
    <name evidence="1" type="ORF">LfeInf_123</name>
</gene>
<accession>A0A0A7NP70</accession>
<dbReference type="SUPFAM" id="SSF55979">
    <property type="entry name" value="DNA clamp"/>
    <property type="match status" value="1"/>
</dbReference>
<evidence type="ECO:0000313" key="1">
    <source>
        <dbReference type="EMBL" id="AIZ94749.1"/>
    </source>
</evidence>
<dbReference type="Proteomes" id="UP000030922">
    <property type="component" value="Segment"/>
</dbReference>
<reference evidence="1 2" key="2">
    <citation type="journal article" date="2015" name="Biotechnol. Biofuels">
        <title>Bacteriophage application restores ethanol fermentation characteristics disrupted by Lactobacillus fermentum.</title>
        <authorList>
            <person name="Liu M."/>
            <person name="Bischoff K.M."/>
            <person name="Gill J.J."/>
            <person name="Mire-Criscione M.D."/>
            <person name="Berry J.D."/>
            <person name="Young R."/>
            <person name="Summer E.J."/>
        </authorList>
    </citation>
    <scope>NUCLEOTIDE SEQUENCE [LARGE SCALE GENOMIC DNA]</scope>
</reference>
<dbReference type="GeneID" id="26793911"/>
<sequence>MVATDSHQLVLFKDVVEDKELNVTIDLSTYLPINMNYPETERLIPMEHTTQLVFHNLDEIKGLVDYLKASKKQLVDMDIKGSGFTLKLQDNPYMVYNQEVEWNGDELEISYNPSYLYNALAYLGRLVKEQPVEYTGDILISFNGDLRPFTVVFGSMTYLVTPVRNI</sequence>
<organism evidence="1 2">
    <name type="scientific">Lactobacillus phage LfeInf</name>
    <dbReference type="NCBI Taxonomy" id="1567484"/>
    <lineage>
        <taxon>Viruses</taxon>
        <taxon>Duplodnaviria</taxon>
        <taxon>Heunggongvirae</taxon>
        <taxon>Uroviricota</taxon>
        <taxon>Caudoviricetes</taxon>
        <taxon>Herelleviridae</taxon>
        <taxon>Hopescreekvirus</taxon>
        <taxon>Hopescreekvirus LfeInf</taxon>
    </lineage>
</organism>
<dbReference type="EMBL" id="KP054477">
    <property type="protein sequence ID" value="AIZ94749.1"/>
    <property type="molecule type" value="Genomic_DNA"/>
</dbReference>
<reference evidence="2" key="1">
    <citation type="submission" date="2014-10" db="EMBL/GenBank/DDBJ databases">
        <title>Characterization of Lactobacillus fermentum phage vB_S_LfeInf.</title>
        <authorList>
            <person name="Liu M."/>
            <person name="Gill J.J."/>
            <person name="Berry J."/>
            <person name="Young R.III."/>
            <person name="Summer E.J."/>
        </authorList>
    </citation>
    <scope>NUCLEOTIDE SEQUENCE [LARGE SCALE GENOMIC DNA]</scope>
</reference>
<dbReference type="Gene3D" id="3.70.10.10">
    <property type="match status" value="1"/>
</dbReference>
<dbReference type="RefSeq" id="YP_009222361.1">
    <property type="nucleotide sequence ID" value="NC_029058.1"/>
</dbReference>
<protein>
    <submittedName>
        <fullName evidence="1">DNA polymerase III beta chain</fullName>
    </submittedName>
</protein>
<dbReference type="InterPro" id="IPR046938">
    <property type="entry name" value="DNA_clamp_sf"/>
</dbReference>
<keyword evidence="2" id="KW-1185">Reference proteome</keyword>
<evidence type="ECO:0000313" key="2">
    <source>
        <dbReference type="Proteomes" id="UP000030922"/>
    </source>
</evidence>
<dbReference type="KEGG" id="vg:26793911"/>